<comment type="caution">
    <text evidence="2">The sequence shown here is derived from an EMBL/GenBank/DDBJ whole genome shotgun (WGS) entry which is preliminary data.</text>
</comment>
<dbReference type="Gene3D" id="3.10.180.10">
    <property type="entry name" value="2,3-Dihydroxybiphenyl 1,2-Dioxygenase, domain 1"/>
    <property type="match status" value="2"/>
</dbReference>
<dbReference type="PANTHER" id="PTHR33993">
    <property type="entry name" value="GLYOXALASE-RELATED"/>
    <property type="match status" value="1"/>
</dbReference>
<dbReference type="CDD" id="cd06587">
    <property type="entry name" value="VOC"/>
    <property type="match status" value="1"/>
</dbReference>
<dbReference type="InterPro" id="IPR041581">
    <property type="entry name" value="Glyoxalase_6"/>
</dbReference>
<reference evidence="2 3" key="1">
    <citation type="submission" date="2013-01" db="EMBL/GenBank/DDBJ databases">
        <title>Whole genome shotgun sequence of Gordonia soli NBRC 108243.</title>
        <authorList>
            <person name="Isaki-Nakamura S."/>
            <person name="Hosoyama A."/>
            <person name="Tsuchikane K."/>
            <person name="Ando Y."/>
            <person name="Baba S."/>
            <person name="Ohji S."/>
            <person name="Hamada M."/>
            <person name="Tamura T."/>
            <person name="Yamazoe A."/>
            <person name="Yamazaki S."/>
            <person name="Fujita N."/>
        </authorList>
    </citation>
    <scope>NUCLEOTIDE SEQUENCE [LARGE SCALE GENOMIC DNA]</scope>
    <source>
        <strain evidence="2 3">NBRC 108243</strain>
    </source>
</reference>
<dbReference type="PROSITE" id="PS51819">
    <property type="entry name" value="VOC"/>
    <property type="match status" value="2"/>
</dbReference>
<evidence type="ECO:0000259" key="1">
    <source>
        <dbReference type="PROSITE" id="PS51819"/>
    </source>
</evidence>
<dbReference type="Pfam" id="PF00903">
    <property type="entry name" value="Glyoxalase"/>
    <property type="match status" value="1"/>
</dbReference>
<feature type="domain" description="VOC" evidence="1">
    <location>
        <begin position="126"/>
        <end position="245"/>
    </location>
</feature>
<evidence type="ECO:0000313" key="2">
    <source>
        <dbReference type="EMBL" id="GAC70540.1"/>
    </source>
</evidence>
<dbReference type="eggNOG" id="COG0346">
    <property type="taxonomic scope" value="Bacteria"/>
</dbReference>
<dbReference type="EMBL" id="BANX01000036">
    <property type="protein sequence ID" value="GAC70540.1"/>
    <property type="molecule type" value="Genomic_DNA"/>
</dbReference>
<dbReference type="InterPro" id="IPR037523">
    <property type="entry name" value="VOC_core"/>
</dbReference>
<organism evidence="2 3">
    <name type="scientific">Gordonia soli NBRC 108243</name>
    <dbReference type="NCBI Taxonomy" id="1223545"/>
    <lineage>
        <taxon>Bacteria</taxon>
        <taxon>Bacillati</taxon>
        <taxon>Actinomycetota</taxon>
        <taxon>Actinomycetes</taxon>
        <taxon>Mycobacteriales</taxon>
        <taxon>Gordoniaceae</taxon>
        <taxon>Gordonia</taxon>
    </lineage>
</organism>
<evidence type="ECO:0000313" key="3">
    <source>
        <dbReference type="Proteomes" id="UP000011666"/>
    </source>
</evidence>
<sequence>MLLSSDDPDRLRDWYASAFEATLSATGDDPGDPGYHVVDLDGFYIMFDRRDDVNGPNPGGARAILNVEVDDPQATAARLDELGARWVSPLEDRDGSWFGVVEDPDGNWLQILRLSDEVEQQMTAEPTSPFSGFAVRDIDEAAAFYADVLGMRVLRGPMGILDIRINRSTTVIAYPKPDHEPAGFTILNIPVTDIDAAVDDLVGKGVEFVRYDGMGQDERGVMRGNGPDIAWFTDPSGNVLSVLHP</sequence>
<protein>
    <recommendedName>
        <fullName evidence="1">VOC domain-containing protein</fullName>
    </recommendedName>
</protein>
<proteinExistence type="predicted"/>
<dbReference type="eggNOG" id="COG2764">
    <property type="taxonomic scope" value="Bacteria"/>
</dbReference>
<dbReference type="InterPro" id="IPR004360">
    <property type="entry name" value="Glyas_Fos-R_dOase_dom"/>
</dbReference>
<name>M0QPE6_9ACTN</name>
<accession>M0QPE6</accession>
<gene>
    <name evidence="2" type="ORF">GS4_36_00260</name>
</gene>
<keyword evidence="3" id="KW-1185">Reference proteome</keyword>
<dbReference type="PANTHER" id="PTHR33993:SF14">
    <property type="entry name" value="GB|AAF24581.1"/>
    <property type="match status" value="1"/>
</dbReference>
<dbReference type="SUPFAM" id="SSF54593">
    <property type="entry name" value="Glyoxalase/Bleomycin resistance protein/Dihydroxybiphenyl dioxygenase"/>
    <property type="match status" value="2"/>
</dbReference>
<dbReference type="InterPro" id="IPR052164">
    <property type="entry name" value="Anthracycline_SecMetBiosynth"/>
</dbReference>
<dbReference type="Proteomes" id="UP000011666">
    <property type="component" value="Unassembled WGS sequence"/>
</dbReference>
<feature type="domain" description="VOC" evidence="1">
    <location>
        <begin position="1"/>
        <end position="114"/>
    </location>
</feature>
<dbReference type="STRING" id="1223545.GS4_36_00260"/>
<dbReference type="AlphaFoldDB" id="M0QPE6"/>
<dbReference type="Pfam" id="PF18029">
    <property type="entry name" value="Glyoxalase_6"/>
    <property type="match status" value="1"/>
</dbReference>
<dbReference type="InterPro" id="IPR029068">
    <property type="entry name" value="Glyas_Bleomycin-R_OHBP_Dase"/>
</dbReference>